<proteinExistence type="predicted"/>
<dbReference type="InterPro" id="IPR002110">
    <property type="entry name" value="Ankyrin_rpt"/>
</dbReference>
<feature type="transmembrane region" description="Helical" evidence="2">
    <location>
        <begin position="343"/>
        <end position="360"/>
    </location>
</feature>
<keyword evidence="1" id="KW-0040">ANK repeat</keyword>
<evidence type="ECO:0000256" key="1">
    <source>
        <dbReference type="PROSITE-ProRule" id="PRU00023"/>
    </source>
</evidence>
<protein>
    <submittedName>
        <fullName evidence="3">Uncharacterized protein</fullName>
    </submittedName>
</protein>
<reference evidence="3" key="1">
    <citation type="submission" date="2019-08" db="EMBL/GenBank/DDBJ databases">
        <title>Reference gene set and small RNA set construction with multiple tissues from Davidia involucrata Baill.</title>
        <authorList>
            <person name="Yang H."/>
            <person name="Zhou C."/>
            <person name="Li G."/>
            <person name="Wang J."/>
            <person name="Gao P."/>
            <person name="Wang M."/>
            <person name="Wang R."/>
            <person name="Zhao Y."/>
        </authorList>
    </citation>
    <scope>NUCLEOTIDE SEQUENCE</scope>
    <source>
        <tissue evidence="3">Mixed with DoveR01_LX</tissue>
    </source>
</reference>
<evidence type="ECO:0000313" key="3">
    <source>
        <dbReference type="EMBL" id="MPA49301.1"/>
    </source>
</evidence>
<accession>A0A5B7A0V6</accession>
<evidence type="ECO:0000256" key="2">
    <source>
        <dbReference type="SAM" id="Phobius"/>
    </source>
</evidence>
<dbReference type="AlphaFoldDB" id="A0A5B7A0V6"/>
<keyword evidence="2" id="KW-0812">Transmembrane</keyword>
<dbReference type="PROSITE" id="PS50297">
    <property type="entry name" value="ANK_REP_REGION"/>
    <property type="match status" value="1"/>
</dbReference>
<dbReference type="EMBL" id="GHES01018742">
    <property type="protein sequence ID" value="MPA49301.1"/>
    <property type="molecule type" value="Transcribed_RNA"/>
</dbReference>
<dbReference type="InterPro" id="IPR036770">
    <property type="entry name" value="Ankyrin_rpt-contain_sf"/>
</dbReference>
<dbReference type="Gene3D" id="1.25.40.20">
    <property type="entry name" value="Ankyrin repeat-containing domain"/>
    <property type="match status" value="1"/>
</dbReference>
<organism evidence="3">
    <name type="scientific">Davidia involucrata</name>
    <name type="common">Dove tree</name>
    <dbReference type="NCBI Taxonomy" id="16924"/>
    <lineage>
        <taxon>Eukaryota</taxon>
        <taxon>Viridiplantae</taxon>
        <taxon>Streptophyta</taxon>
        <taxon>Embryophyta</taxon>
        <taxon>Tracheophyta</taxon>
        <taxon>Spermatophyta</taxon>
        <taxon>Magnoliopsida</taxon>
        <taxon>eudicotyledons</taxon>
        <taxon>Gunneridae</taxon>
        <taxon>Pentapetalae</taxon>
        <taxon>asterids</taxon>
        <taxon>Cornales</taxon>
        <taxon>Nyssaceae</taxon>
        <taxon>Davidia</taxon>
    </lineage>
</organism>
<name>A0A5B7A0V6_DAVIN</name>
<keyword evidence="2" id="KW-1133">Transmembrane helix</keyword>
<gene>
    <name evidence="3" type="ORF">Din_018742</name>
</gene>
<dbReference type="PROSITE" id="PS50088">
    <property type="entry name" value="ANK_REPEAT"/>
    <property type="match status" value="1"/>
</dbReference>
<sequence>MRCASRTATGPWIFCVKLGRVEYPFRQYVSGGSYQEIKNAILYDDVEKFVELVERKLWKPLDNSHSKYCPPELLVWICDCCAVDCAAALLNGKTGLTVDLNVPLKSGMFPLHYAALSLSPGLTKLFLESGAQANVRCNDVELVFYGLLPLNIALEVLHKVIWWSPEQSIFGLVIALCQDEMKDPLETIKLLGINTTGLLDVTYHHAKEGNLVQLAALLTVEPPMLDKFGDESEDDCSLDGSMKLRQCIANEIASLIDVECILRGRGSSKLVQMCNKKKKVMMSVMLLLEFFWRGGCHLTEFFRLCSYQVLGQDLVVEHIESMLNNSGYFLKDEDAYLLGDNDYFGVPYICILFFSFILFFA</sequence>
<keyword evidence="2" id="KW-0472">Membrane</keyword>
<feature type="repeat" description="ANK" evidence="1">
    <location>
        <begin position="106"/>
        <end position="138"/>
    </location>
</feature>
<dbReference type="SUPFAM" id="SSF48403">
    <property type="entry name" value="Ankyrin repeat"/>
    <property type="match status" value="1"/>
</dbReference>